<accession>A0A0D0TCY1</accession>
<protein>
    <submittedName>
        <fullName evidence="2">Uncharacterized protein</fullName>
    </submittedName>
</protein>
<evidence type="ECO:0000256" key="1">
    <source>
        <dbReference type="SAM" id="MobiDB-lite"/>
    </source>
</evidence>
<feature type="compositionally biased region" description="Polar residues" evidence="1">
    <location>
        <begin position="125"/>
        <end position="137"/>
    </location>
</feature>
<feature type="region of interest" description="Disordered" evidence="1">
    <location>
        <begin position="1"/>
        <end position="156"/>
    </location>
</feature>
<dbReference type="HOGENOM" id="CLU_674413_0_0_1"/>
<dbReference type="AlphaFoldDB" id="A0A0D0TCY1"/>
<sequence>MPSPSVGPNKRPAPITSSAFAFSLGTPKQKRPKASGKITPSSVKPPPPSSPNSQQKARNESGQRDATLQTPFRRQNEQHGTSSKETSASKARATTPSINPNDDLTSNVRQYLSPAPLKVARRTAGGSSKLQPMSLHTPSRRTQEQESVSKPKSLRRVTEQLDQLPFKKEESTEAKVALQATRLSGKVTEDLAARKRTILVDDEQEIGVSPNGKKITKWSGKGHTPSSLQLANLLSSSKASTHLFYTSMQNILNPSHRRPRRSRSRYEGDMDAITPIQHIRRAAPIRLKPLSCIPGPTHHCALFWCKVLKWSSSELTQFHGQGEKLLLVLQPFTTDAPRMGVDPQLMMARMKDDNNTKNWLVGIWLCSEIPLPICGQDMEEGRGVLADAVSESNLCAVFGTRYLIAEDDR</sequence>
<gene>
    <name evidence="2" type="ORF">I312_06742</name>
</gene>
<feature type="compositionally biased region" description="Polar residues" evidence="1">
    <location>
        <begin position="64"/>
        <end position="110"/>
    </location>
</feature>
<dbReference type="OrthoDB" id="2572208at2759"/>
<reference evidence="2" key="1">
    <citation type="submission" date="2015-01" db="EMBL/GenBank/DDBJ databases">
        <title>The Genome Sequence of Cryptococcus gattii CA1280.</title>
        <authorList>
            <consortium name="The Broad Institute Genomics Platform"/>
            <person name="Cuomo C."/>
            <person name="Litvintseva A."/>
            <person name="Chen Y."/>
            <person name="Heitman J."/>
            <person name="Sun S."/>
            <person name="Springer D."/>
            <person name="Dromer F."/>
            <person name="Young S."/>
            <person name="Zeng Q."/>
            <person name="Gargeya S."/>
            <person name="Abouelleil A."/>
            <person name="Alvarado L."/>
            <person name="Chapman S.B."/>
            <person name="Gainer-Dewar J."/>
            <person name="Goldberg J."/>
            <person name="Griggs A."/>
            <person name="Gujja S."/>
            <person name="Hansen M."/>
            <person name="Howarth C."/>
            <person name="Imamovic A."/>
            <person name="Larimer J."/>
            <person name="Murphy C."/>
            <person name="Naylor J."/>
            <person name="Pearson M."/>
            <person name="Priest M."/>
            <person name="Roberts A."/>
            <person name="Saif S."/>
            <person name="Shea T."/>
            <person name="Sykes S."/>
            <person name="Wortman J."/>
            <person name="Nusbaum C."/>
            <person name="Birren B."/>
        </authorList>
    </citation>
    <scope>NUCLEOTIDE SEQUENCE [LARGE SCALE GENOMIC DNA]</scope>
    <source>
        <strain evidence="2">CA1280</strain>
    </source>
</reference>
<organism evidence="2">
    <name type="scientific">Cryptococcus bacillisporus CA1280</name>
    <dbReference type="NCBI Taxonomy" id="1296109"/>
    <lineage>
        <taxon>Eukaryota</taxon>
        <taxon>Fungi</taxon>
        <taxon>Dikarya</taxon>
        <taxon>Basidiomycota</taxon>
        <taxon>Agaricomycotina</taxon>
        <taxon>Tremellomycetes</taxon>
        <taxon>Tremellales</taxon>
        <taxon>Cryptococcaceae</taxon>
        <taxon>Cryptococcus</taxon>
        <taxon>Cryptococcus gattii species complex</taxon>
    </lineage>
</organism>
<proteinExistence type="predicted"/>
<name>A0A0D0TCY1_CRYGA</name>
<evidence type="ECO:0000313" key="2">
    <source>
        <dbReference type="EMBL" id="KIR44052.1"/>
    </source>
</evidence>
<feature type="non-terminal residue" evidence="2">
    <location>
        <position position="1"/>
    </location>
</feature>
<dbReference type="EMBL" id="KN848024">
    <property type="protein sequence ID" value="KIR44052.1"/>
    <property type="molecule type" value="Genomic_DNA"/>
</dbReference>